<protein>
    <submittedName>
        <fullName evidence="2">Uncharacterized protein</fullName>
    </submittedName>
</protein>
<dbReference type="EMBL" id="HBFC01005052">
    <property type="protein sequence ID" value="CAD8700108.1"/>
    <property type="molecule type" value="Transcribed_RNA"/>
</dbReference>
<feature type="transmembrane region" description="Helical" evidence="1">
    <location>
        <begin position="222"/>
        <end position="245"/>
    </location>
</feature>
<keyword evidence="1" id="KW-0472">Membrane</keyword>
<sequence length="304" mass="31441">MRSCVTPLLGGAPTDEQSRSCAAPAMGCMTAAVSLRAPVALRAAAGARRQAAARACVASSSFSSTCNAVPASPRVAGLGRAYTLGGGAISIATRTAPVGRRLRVVAEAAAIEGGEESTANISRKVARTASACKLLGRWGFWSQLVLTTISAVILVFSFLFKGFTKATDAGLYFILFGICASFFTTFWSLGLVRLGEKLRASATQLNLVPPRAEVVRQLSTGLAVNFVGLGATIIGLQATTGLLFAKSLTAAAASPFTPGGTHPVIALDIFLLQAGSNVMFAHWIGAGIALWLLRTVNLPTPNQN</sequence>
<dbReference type="AlphaFoldDB" id="A0A7S0S925"/>
<feature type="transmembrane region" description="Helical" evidence="1">
    <location>
        <begin position="172"/>
        <end position="192"/>
    </location>
</feature>
<feature type="transmembrane region" description="Helical" evidence="1">
    <location>
        <begin position="265"/>
        <end position="293"/>
    </location>
</feature>
<evidence type="ECO:0000256" key="1">
    <source>
        <dbReference type="SAM" id="Phobius"/>
    </source>
</evidence>
<proteinExistence type="predicted"/>
<dbReference type="InterPro" id="IPR022051">
    <property type="entry name" value="DUF3611"/>
</dbReference>
<accession>A0A7S0S925</accession>
<dbReference type="PANTHER" id="PTHR34548:SF2">
    <property type="entry name" value="PROTEIN TIC 21, CHLOROPLASTIC"/>
    <property type="match status" value="1"/>
</dbReference>
<reference evidence="2" key="1">
    <citation type="submission" date="2021-01" db="EMBL/GenBank/DDBJ databases">
        <authorList>
            <person name="Corre E."/>
            <person name="Pelletier E."/>
            <person name="Niang G."/>
            <person name="Scheremetjew M."/>
            <person name="Finn R."/>
            <person name="Kale V."/>
            <person name="Holt S."/>
            <person name="Cochrane G."/>
            <person name="Meng A."/>
            <person name="Brown T."/>
            <person name="Cohen L."/>
        </authorList>
    </citation>
    <scope>NUCLEOTIDE SEQUENCE</scope>
    <source>
        <strain evidence="2">SL-175</strain>
    </source>
</reference>
<evidence type="ECO:0000313" key="2">
    <source>
        <dbReference type="EMBL" id="CAD8700108.1"/>
    </source>
</evidence>
<keyword evidence="1" id="KW-1133">Transmembrane helix</keyword>
<organism evidence="2">
    <name type="scientific">Mantoniella antarctica</name>
    <dbReference type="NCBI Taxonomy" id="81844"/>
    <lineage>
        <taxon>Eukaryota</taxon>
        <taxon>Viridiplantae</taxon>
        <taxon>Chlorophyta</taxon>
        <taxon>Mamiellophyceae</taxon>
        <taxon>Mamiellales</taxon>
        <taxon>Mamiellaceae</taxon>
        <taxon>Mantoniella</taxon>
    </lineage>
</organism>
<keyword evidence="1" id="KW-0812">Transmembrane</keyword>
<feature type="transmembrane region" description="Helical" evidence="1">
    <location>
        <begin position="140"/>
        <end position="160"/>
    </location>
</feature>
<dbReference type="PANTHER" id="PTHR34548">
    <property type="entry name" value="PROTEIN TIC 21, CHLOROPLASTIC"/>
    <property type="match status" value="1"/>
</dbReference>
<name>A0A7S0S925_9CHLO</name>
<dbReference type="Pfam" id="PF12263">
    <property type="entry name" value="DUF3611"/>
    <property type="match status" value="1"/>
</dbReference>
<gene>
    <name evidence="2" type="ORF">MANT1106_LOCUS2790</name>
</gene>